<keyword evidence="3" id="KW-1185">Reference proteome</keyword>
<evidence type="ECO:0000256" key="1">
    <source>
        <dbReference type="SAM" id="Phobius"/>
    </source>
</evidence>
<sequence length="632" mass="72752">MTTDKIQHRSFILSLAGVCLVYLVMVLAYNRYAMLSVDEFWFAHFIYRYKDGLPYRDFAPYKTILGYYLLLPPMLSARGIMQTLITVKDTFAFLNMFILFISSLWLTRYFSRTGVLISLFILVSSEIVLSYSTQIRVDLLGYWFCFFSLLFLLEKRFLTAGILLGLGFATTQKAIWYIFAGNCALAIQWLAYDRQIKNLRNLAAFNAGCGALILMYLALWSWVTDWNTVINSVFHEASAMYRLDWYDTARRLFWQNIILHNPLLFLLWPLTLVSLFVTHENDTRFRDRMFIVIFACVILLSLIPYKQVFPYYMQVTIPVFFVLYAAFASWTQAVFSPAPALRLFVSKRFLQAFLLIYLAAILLLISFLELPGAYLFFCLIPVSLIAYITSGNSARASLRSLFLPLILLTVLFVGLIYPVSLLPARLASMNGDYQKAQVRMIGSLLATRGDYVAGVELIYNRNQPIAGLRHLMGPAIDYLYKPTPRLRTVMLASLYEDPDATADSVIQSLRSSAVKFYVNNYRINALPYKIKHYLDSQYEHWWGSIYLYAPRIPRGKGLFVLKFSGQYLIESDAAGSIEINGKPYARGDRISLQQGEFSSNAIVDYRLKLLPDINGQKPDPRFQKDQWNKVMF</sequence>
<feature type="transmembrane region" description="Helical" evidence="1">
    <location>
        <begin position="289"/>
        <end position="305"/>
    </location>
</feature>
<reference evidence="2 3" key="1">
    <citation type="submission" date="2019-08" db="EMBL/GenBank/DDBJ databases">
        <authorList>
            <person name="Guy L."/>
        </authorList>
    </citation>
    <scope>NUCLEOTIDE SEQUENCE [LARGE SCALE GENOMIC DNA]</scope>
    <source>
        <strain evidence="2 3">SGT-108</strain>
    </source>
</reference>
<evidence type="ECO:0000313" key="2">
    <source>
        <dbReference type="EMBL" id="VVC75246.1"/>
    </source>
</evidence>
<feature type="transmembrane region" description="Helical" evidence="1">
    <location>
        <begin position="311"/>
        <end position="328"/>
    </location>
</feature>
<feature type="transmembrane region" description="Helical" evidence="1">
    <location>
        <begin position="12"/>
        <end position="32"/>
    </location>
</feature>
<dbReference type="Proteomes" id="UP000324194">
    <property type="component" value="Chromosome 1"/>
</dbReference>
<evidence type="ECO:0008006" key="4">
    <source>
        <dbReference type="Google" id="ProtNLM"/>
    </source>
</evidence>
<keyword evidence="1" id="KW-1133">Transmembrane helix</keyword>
<feature type="transmembrane region" description="Helical" evidence="1">
    <location>
        <begin position="401"/>
        <end position="420"/>
    </location>
</feature>
<keyword evidence="1" id="KW-0472">Membrane</keyword>
<dbReference type="OrthoDB" id="5662775at2"/>
<protein>
    <recommendedName>
        <fullName evidence="4">Glycosyltransferase RgtA/B/C/D-like domain-containing protein</fullName>
    </recommendedName>
</protein>
<feature type="transmembrane region" description="Helical" evidence="1">
    <location>
        <begin position="257"/>
        <end position="277"/>
    </location>
</feature>
<keyword evidence="1" id="KW-0812">Transmembrane</keyword>
<feature type="transmembrane region" description="Helical" evidence="1">
    <location>
        <begin position="143"/>
        <end position="168"/>
    </location>
</feature>
<feature type="transmembrane region" description="Helical" evidence="1">
    <location>
        <begin position="113"/>
        <end position="131"/>
    </location>
</feature>
<dbReference type="KEGG" id="asip:AQUSIP_05340"/>
<accession>A0A5E4PFX1</accession>
<feature type="transmembrane region" description="Helical" evidence="1">
    <location>
        <begin position="373"/>
        <end position="389"/>
    </location>
</feature>
<feature type="transmembrane region" description="Helical" evidence="1">
    <location>
        <begin position="204"/>
        <end position="223"/>
    </location>
</feature>
<organism evidence="2 3">
    <name type="scientific">Aquicella siphonis</name>
    <dbReference type="NCBI Taxonomy" id="254247"/>
    <lineage>
        <taxon>Bacteria</taxon>
        <taxon>Pseudomonadati</taxon>
        <taxon>Pseudomonadota</taxon>
        <taxon>Gammaproteobacteria</taxon>
        <taxon>Legionellales</taxon>
        <taxon>Coxiellaceae</taxon>
        <taxon>Aquicella</taxon>
    </lineage>
</organism>
<dbReference type="EMBL" id="LR699119">
    <property type="protein sequence ID" value="VVC75246.1"/>
    <property type="molecule type" value="Genomic_DNA"/>
</dbReference>
<dbReference type="RefSeq" id="WP_148338361.1">
    <property type="nucleotide sequence ID" value="NZ_LR699119.1"/>
</dbReference>
<evidence type="ECO:0000313" key="3">
    <source>
        <dbReference type="Proteomes" id="UP000324194"/>
    </source>
</evidence>
<feature type="transmembrane region" description="Helical" evidence="1">
    <location>
        <begin position="349"/>
        <end position="367"/>
    </location>
</feature>
<name>A0A5E4PFX1_9COXI</name>
<proteinExistence type="predicted"/>
<gene>
    <name evidence="2" type="ORF">AQUSIP_05340</name>
</gene>
<feature type="transmembrane region" description="Helical" evidence="1">
    <location>
        <begin position="89"/>
        <end position="107"/>
    </location>
</feature>
<dbReference type="AlphaFoldDB" id="A0A5E4PFX1"/>